<keyword evidence="3" id="KW-1185">Reference proteome</keyword>
<dbReference type="EMBL" id="JARHTQ010000007">
    <property type="protein sequence ID" value="MDF2256771.1"/>
    <property type="molecule type" value="Genomic_DNA"/>
</dbReference>
<accession>A0ABT5YZN8</accession>
<organism evidence="2 3">
    <name type="scientific">Streptantibioticus ferralitis</name>
    <dbReference type="NCBI Taxonomy" id="236510"/>
    <lineage>
        <taxon>Bacteria</taxon>
        <taxon>Bacillati</taxon>
        <taxon>Actinomycetota</taxon>
        <taxon>Actinomycetes</taxon>
        <taxon>Kitasatosporales</taxon>
        <taxon>Streptomycetaceae</taxon>
        <taxon>Streptantibioticus</taxon>
    </lineage>
</organism>
<proteinExistence type="predicted"/>
<reference evidence="2 3" key="1">
    <citation type="submission" date="2023-03" db="EMBL/GenBank/DDBJ databases">
        <title>Draft genome sequence of type strain Streptomyces ferralitis JCM 14344.</title>
        <authorList>
            <person name="Klaysubun C."/>
            <person name="Duangmal K."/>
        </authorList>
    </citation>
    <scope>NUCLEOTIDE SEQUENCE [LARGE SCALE GENOMIC DNA]</scope>
    <source>
        <strain evidence="2 3">JCM 14344</strain>
    </source>
</reference>
<evidence type="ECO:0000313" key="3">
    <source>
        <dbReference type="Proteomes" id="UP001220022"/>
    </source>
</evidence>
<protein>
    <submittedName>
        <fullName evidence="2">Uncharacterized protein</fullName>
    </submittedName>
</protein>
<evidence type="ECO:0000256" key="1">
    <source>
        <dbReference type="SAM" id="MobiDB-lite"/>
    </source>
</evidence>
<feature type="region of interest" description="Disordered" evidence="1">
    <location>
        <begin position="171"/>
        <end position="203"/>
    </location>
</feature>
<comment type="caution">
    <text evidence="2">The sequence shown here is derived from an EMBL/GenBank/DDBJ whole genome shotgun (WGS) entry which is preliminary data.</text>
</comment>
<dbReference type="Proteomes" id="UP001220022">
    <property type="component" value="Unassembled WGS sequence"/>
</dbReference>
<sequence>MGPVLVAIVLVAWVACTVLASLPKIGKVVRARIPAWFSPLLPSWTFFAPSPATKDRTLLYRDLLHNGVGPLREVWPQGVPGGRAAKAVADESSHLLEMVISAHDDDDGSRTDRSKDAELMMSTAYLLLLGRAVAAEHDVSAVGVQFVIALTSLRGEQPQVLFISAAHQLEPRQGARPQPDDSSVAGVPPSPNVPNMGVRAHAG</sequence>
<dbReference type="RefSeq" id="WP_275813580.1">
    <property type="nucleotide sequence ID" value="NZ_BAAANM010000001.1"/>
</dbReference>
<gene>
    <name evidence="2" type="ORF">P2L57_13870</name>
</gene>
<name>A0ABT5YZN8_9ACTN</name>
<evidence type="ECO:0000313" key="2">
    <source>
        <dbReference type="EMBL" id="MDF2256771.1"/>
    </source>
</evidence>